<organism evidence="2 3">
    <name type="scientific">Verminephrobacter aporrectodeae subsp. tuberculatae</name>
    <dbReference type="NCBI Taxonomy" id="1110392"/>
    <lineage>
        <taxon>Bacteria</taxon>
        <taxon>Pseudomonadati</taxon>
        <taxon>Pseudomonadota</taxon>
        <taxon>Betaproteobacteria</taxon>
        <taxon>Burkholderiales</taxon>
        <taxon>Comamonadaceae</taxon>
        <taxon>Verminephrobacter</taxon>
    </lineage>
</organism>
<accession>A0ABT3KYX0</accession>
<evidence type="ECO:0000313" key="3">
    <source>
        <dbReference type="Proteomes" id="UP001208935"/>
    </source>
</evidence>
<evidence type="ECO:0000313" key="2">
    <source>
        <dbReference type="EMBL" id="MCW5323517.1"/>
    </source>
</evidence>
<dbReference type="InterPro" id="IPR010982">
    <property type="entry name" value="Lambda_DNA-bd_dom_sf"/>
</dbReference>
<dbReference type="EMBL" id="QZCW01000005">
    <property type="protein sequence ID" value="MCW5323517.1"/>
    <property type="molecule type" value="Genomic_DNA"/>
</dbReference>
<dbReference type="Proteomes" id="UP001208935">
    <property type="component" value="Unassembled WGS sequence"/>
</dbReference>
<comment type="caution">
    <text evidence="2">The sequence shown here is derived from an EMBL/GenBank/DDBJ whole genome shotgun (WGS) entry which is preliminary data.</text>
</comment>
<dbReference type="PROSITE" id="PS50943">
    <property type="entry name" value="HTH_CROC1"/>
    <property type="match status" value="1"/>
</dbReference>
<dbReference type="CDD" id="cd00093">
    <property type="entry name" value="HTH_XRE"/>
    <property type="match status" value="1"/>
</dbReference>
<reference evidence="3" key="1">
    <citation type="submission" date="2023-07" db="EMBL/GenBank/DDBJ databases">
        <title>Verminephrobacter genomes.</title>
        <authorList>
            <person name="Lund M.B."/>
        </authorList>
    </citation>
    <scope>NUCLEOTIDE SEQUENCE [LARGE SCALE GENOMIC DNA]</scope>
    <source>
        <strain evidence="3">AtM5-05</strain>
    </source>
</reference>
<dbReference type="SUPFAM" id="SSF47413">
    <property type="entry name" value="lambda repressor-like DNA-binding domains"/>
    <property type="match status" value="1"/>
</dbReference>
<protein>
    <submittedName>
        <fullName evidence="2">XRE family transcriptional regulator</fullName>
    </submittedName>
</protein>
<dbReference type="RefSeq" id="WP_010106168.1">
    <property type="nucleotide sequence ID" value="NZ_QZCV01000004.1"/>
</dbReference>
<gene>
    <name evidence="2" type="ORF">D5039_20930</name>
</gene>
<dbReference type="InterPro" id="IPR001387">
    <property type="entry name" value="Cro/C1-type_HTH"/>
</dbReference>
<proteinExistence type="predicted"/>
<sequence>MRTLNEFSTALALAQRARKLTANALALRTGLTPQAVRQILAGETAPRLTNAMAIASELGLELVLVPKEAAPSLSGGPRAERTVLSDVERRLGLRSGVSFTPGK</sequence>
<feature type="domain" description="HTH cro/C1-type" evidence="1">
    <location>
        <begin position="11"/>
        <end position="65"/>
    </location>
</feature>
<keyword evidence="3" id="KW-1185">Reference proteome</keyword>
<dbReference type="GeneID" id="77319289"/>
<evidence type="ECO:0000259" key="1">
    <source>
        <dbReference type="PROSITE" id="PS50943"/>
    </source>
</evidence>
<dbReference type="Gene3D" id="1.10.260.40">
    <property type="entry name" value="lambda repressor-like DNA-binding domains"/>
    <property type="match status" value="1"/>
</dbReference>
<dbReference type="Pfam" id="PF01381">
    <property type="entry name" value="HTH_3"/>
    <property type="match status" value="1"/>
</dbReference>
<name>A0ABT3KYX0_9BURK</name>
<dbReference type="SMART" id="SM00530">
    <property type="entry name" value="HTH_XRE"/>
    <property type="match status" value="1"/>
</dbReference>